<accession>A0A0P6B1D7</accession>
<keyword evidence="2" id="KW-1185">Reference proteome</keyword>
<comment type="caution">
    <text evidence="1">The sequence shown here is derived from an EMBL/GenBank/DDBJ whole genome shotgun (WGS) entry which is preliminary data.</text>
</comment>
<evidence type="ECO:0000313" key="1">
    <source>
        <dbReference type="EMBL" id="KZS10366.1"/>
    </source>
</evidence>
<protein>
    <submittedName>
        <fullName evidence="1">Uncharacterized protein</fullName>
    </submittedName>
</protein>
<dbReference type="AlphaFoldDB" id="A0A0P6B1D7"/>
<sequence>MIAKYIQDEINSDSVTAIAELIVVVPKGRKSQRLIVPLCVVNLLKIANFRTNHRMDLMVVTYFIIVPFSFCSFLTSCHLATLFLIGFVRSD</sequence>
<proteinExistence type="predicted"/>
<dbReference type="Proteomes" id="UP000076858">
    <property type="component" value="Unassembled WGS sequence"/>
</dbReference>
<evidence type="ECO:0000313" key="2">
    <source>
        <dbReference type="Proteomes" id="UP000076858"/>
    </source>
</evidence>
<gene>
    <name evidence="1" type="ORF">APZ42_025194</name>
</gene>
<reference evidence="1 2" key="1">
    <citation type="submission" date="2016-03" db="EMBL/GenBank/DDBJ databases">
        <title>EvidentialGene: Evidence-directed Construction of Genes on Genomes.</title>
        <authorList>
            <person name="Gilbert D.G."/>
            <person name="Choi J.-H."/>
            <person name="Mockaitis K."/>
            <person name="Colbourne J."/>
            <person name="Pfrender M."/>
        </authorList>
    </citation>
    <scope>NUCLEOTIDE SEQUENCE [LARGE SCALE GENOMIC DNA]</scope>
    <source>
        <strain evidence="1 2">Xinb3</strain>
        <tissue evidence="1">Complete organism</tissue>
    </source>
</reference>
<organism evidence="1 2">
    <name type="scientific">Daphnia magna</name>
    <dbReference type="NCBI Taxonomy" id="35525"/>
    <lineage>
        <taxon>Eukaryota</taxon>
        <taxon>Metazoa</taxon>
        <taxon>Ecdysozoa</taxon>
        <taxon>Arthropoda</taxon>
        <taxon>Crustacea</taxon>
        <taxon>Branchiopoda</taxon>
        <taxon>Diplostraca</taxon>
        <taxon>Cladocera</taxon>
        <taxon>Anomopoda</taxon>
        <taxon>Daphniidae</taxon>
        <taxon>Daphnia</taxon>
    </lineage>
</organism>
<dbReference type="EMBL" id="LRGB01001830">
    <property type="protein sequence ID" value="KZS10366.1"/>
    <property type="molecule type" value="Genomic_DNA"/>
</dbReference>
<name>A0A0P6B1D7_9CRUS</name>